<dbReference type="Proteomes" id="UP000559027">
    <property type="component" value="Unassembled WGS sequence"/>
</dbReference>
<evidence type="ECO:0000256" key="1">
    <source>
        <dbReference type="ARBA" id="ARBA00022737"/>
    </source>
</evidence>
<evidence type="ECO:0000313" key="4">
    <source>
        <dbReference type="Proteomes" id="UP000559027"/>
    </source>
</evidence>
<dbReference type="AlphaFoldDB" id="A0A8H5FTX3"/>
<dbReference type="EMBL" id="JAACJO010000019">
    <property type="protein sequence ID" value="KAF5348582.1"/>
    <property type="molecule type" value="Genomic_DNA"/>
</dbReference>
<feature type="domain" description="Nephrocystin 3-like N-terminal" evidence="2">
    <location>
        <begin position="95"/>
        <end position="242"/>
    </location>
</feature>
<evidence type="ECO:0000259" key="2">
    <source>
        <dbReference type="Pfam" id="PF24883"/>
    </source>
</evidence>
<gene>
    <name evidence="3" type="ORF">D9756_009676</name>
</gene>
<dbReference type="OrthoDB" id="163438at2759"/>
<comment type="caution">
    <text evidence="3">The sequence shown here is derived from an EMBL/GenBank/DDBJ whole genome shotgun (WGS) entry which is preliminary data.</text>
</comment>
<proteinExistence type="predicted"/>
<dbReference type="InterPro" id="IPR027417">
    <property type="entry name" value="P-loop_NTPase"/>
</dbReference>
<dbReference type="Pfam" id="PF24883">
    <property type="entry name" value="NPHP3_N"/>
    <property type="match status" value="1"/>
</dbReference>
<sequence length="650" mass="74728">MSEVYSHSINLNFDPTSFRRKYFRHDEHDRTTGDKKGKIRVVVRHFFPQPQLSIWRHDYQVLSALEQTMMPGISVSSLLPVLSACFPGTRVALSNEILSWFTSDNDSRASDILWLSGAAGSGKSTLAWTILERAKEFQMPYAAIFVRTETSGCNPRSLLIAIAHQLALEDVEYRQGIIRQVKKYYHLFVSDDIRDTFTALFILPFEETRRADCLVVLDGLNSTYHISLVRLLTSLLPAAHQSRRFLWFIATQPEPKFTKLLDNPERAVVRMTMPGKDETYRDVELYLRSCFQEMKNSYPVRATHPNYTQWPTSGEFSRILQATAGIFSYTEAFVTYLRNPSIANLIARLQCLIRFIDKPYDPTNLEEERIFGLWDSQYRTLVEDIPVELWKYALSILAISDTTYSLTPFELSIFLKLPQETINSILDRLYSVLYPSYTSDNSRNPVQLAHKPLIGFLKNTFRSGCPSFRKELIYEDITIACHSFLACRKEYHSSHPLLTALTPNTVCPIDYREAEHNIAIFCAMHFWELAISNVDLANPPSKTFDCACFRHLSGWIPVLPFLRFLFWYKTYTRPARMRTAPMSETDQHLLDAFAGVALPVEFDGLEPPDKVDLKEVPRFVLLGGGWESVVVAIITEDAVTLYTKEDLMRE</sequence>
<keyword evidence="4" id="KW-1185">Reference proteome</keyword>
<accession>A0A8H5FTX3</accession>
<dbReference type="PANTHER" id="PTHR10039:SF14">
    <property type="entry name" value="NACHT DOMAIN-CONTAINING PROTEIN"/>
    <property type="match status" value="1"/>
</dbReference>
<protein>
    <recommendedName>
        <fullName evidence="2">Nephrocystin 3-like N-terminal domain-containing protein</fullName>
    </recommendedName>
</protein>
<reference evidence="3 4" key="1">
    <citation type="journal article" date="2020" name="ISME J.">
        <title>Uncovering the hidden diversity of litter-decomposition mechanisms in mushroom-forming fungi.</title>
        <authorList>
            <person name="Floudas D."/>
            <person name="Bentzer J."/>
            <person name="Ahren D."/>
            <person name="Johansson T."/>
            <person name="Persson P."/>
            <person name="Tunlid A."/>
        </authorList>
    </citation>
    <scope>NUCLEOTIDE SEQUENCE [LARGE SCALE GENOMIC DNA]</scope>
    <source>
        <strain evidence="3 4">CBS 146.42</strain>
    </source>
</reference>
<evidence type="ECO:0000313" key="3">
    <source>
        <dbReference type="EMBL" id="KAF5348582.1"/>
    </source>
</evidence>
<dbReference type="PANTHER" id="PTHR10039">
    <property type="entry name" value="AMELOGENIN"/>
    <property type="match status" value="1"/>
</dbReference>
<dbReference type="SUPFAM" id="SSF52540">
    <property type="entry name" value="P-loop containing nucleoside triphosphate hydrolases"/>
    <property type="match status" value="1"/>
</dbReference>
<name>A0A8H5FTX3_9AGAR</name>
<dbReference type="InterPro" id="IPR056884">
    <property type="entry name" value="NPHP3-like_N"/>
</dbReference>
<organism evidence="3 4">
    <name type="scientific">Leucocoprinus leucothites</name>
    <dbReference type="NCBI Taxonomy" id="201217"/>
    <lineage>
        <taxon>Eukaryota</taxon>
        <taxon>Fungi</taxon>
        <taxon>Dikarya</taxon>
        <taxon>Basidiomycota</taxon>
        <taxon>Agaricomycotina</taxon>
        <taxon>Agaricomycetes</taxon>
        <taxon>Agaricomycetidae</taxon>
        <taxon>Agaricales</taxon>
        <taxon>Agaricineae</taxon>
        <taxon>Agaricaceae</taxon>
        <taxon>Leucocoprinus</taxon>
    </lineage>
</organism>
<dbReference type="Gene3D" id="3.40.50.300">
    <property type="entry name" value="P-loop containing nucleotide triphosphate hydrolases"/>
    <property type="match status" value="1"/>
</dbReference>
<keyword evidence="1" id="KW-0677">Repeat</keyword>